<sequence>MDNFSGKVTIEKVILLKSSTHQNVIVVIHPHRDDNLSSWRVSPFGFVEAFCENWRPSTNTVSTFVEELSISLCDLRTIGGIPVYGSFMMRLYLRLRS</sequence>
<evidence type="ECO:0000313" key="1">
    <source>
        <dbReference type="EMBL" id="KAG5605518.1"/>
    </source>
</evidence>
<dbReference type="Proteomes" id="UP000824120">
    <property type="component" value="Chromosome 5"/>
</dbReference>
<proteinExistence type="predicted"/>
<dbReference type="OrthoDB" id="1244514at2759"/>
<name>A0A9J5Z362_SOLCO</name>
<organism evidence="1 2">
    <name type="scientific">Solanum commersonii</name>
    <name type="common">Commerson's wild potato</name>
    <name type="synonym">Commerson's nightshade</name>
    <dbReference type="NCBI Taxonomy" id="4109"/>
    <lineage>
        <taxon>Eukaryota</taxon>
        <taxon>Viridiplantae</taxon>
        <taxon>Streptophyta</taxon>
        <taxon>Embryophyta</taxon>
        <taxon>Tracheophyta</taxon>
        <taxon>Spermatophyta</taxon>
        <taxon>Magnoliopsida</taxon>
        <taxon>eudicotyledons</taxon>
        <taxon>Gunneridae</taxon>
        <taxon>Pentapetalae</taxon>
        <taxon>asterids</taxon>
        <taxon>lamiids</taxon>
        <taxon>Solanales</taxon>
        <taxon>Solanaceae</taxon>
        <taxon>Solanoideae</taxon>
        <taxon>Solaneae</taxon>
        <taxon>Solanum</taxon>
    </lineage>
</organism>
<comment type="caution">
    <text evidence="1">The sequence shown here is derived from an EMBL/GenBank/DDBJ whole genome shotgun (WGS) entry which is preliminary data.</text>
</comment>
<dbReference type="AlphaFoldDB" id="A0A9J5Z362"/>
<accession>A0A9J5Z362</accession>
<reference evidence="1 2" key="1">
    <citation type="submission" date="2020-09" db="EMBL/GenBank/DDBJ databases">
        <title>De no assembly of potato wild relative species, Solanum commersonii.</title>
        <authorList>
            <person name="Cho K."/>
        </authorList>
    </citation>
    <scope>NUCLEOTIDE SEQUENCE [LARGE SCALE GENOMIC DNA]</scope>
    <source>
        <strain evidence="1">LZ3.2</strain>
        <tissue evidence="1">Leaf</tissue>
    </source>
</reference>
<dbReference type="EMBL" id="JACXVP010000005">
    <property type="protein sequence ID" value="KAG5605518.1"/>
    <property type="molecule type" value="Genomic_DNA"/>
</dbReference>
<keyword evidence="2" id="KW-1185">Reference proteome</keyword>
<evidence type="ECO:0000313" key="2">
    <source>
        <dbReference type="Proteomes" id="UP000824120"/>
    </source>
</evidence>
<protein>
    <submittedName>
        <fullName evidence="1">Uncharacterized protein</fullName>
    </submittedName>
</protein>
<gene>
    <name evidence="1" type="ORF">H5410_027010</name>
</gene>